<keyword evidence="12" id="KW-0175">Coiled coil</keyword>
<dbReference type="GO" id="GO:0006281">
    <property type="term" value="P:DNA repair"/>
    <property type="evidence" value="ECO:0007669"/>
    <property type="project" value="UniProtKB-KW"/>
</dbReference>
<evidence type="ECO:0000256" key="7">
    <source>
        <dbReference type="ARBA" id="ARBA00022763"/>
    </source>
</evidence>
<dbReference type="EMBL" id="BAUP01000088">
    <property type="protein sequence ID" value="GAJ46363.1"/>
    <property type="molecule type" value="Genomic_DNA"/>
</dbReference>
<dbReference type="Pfam" id="PF03167">
    <property type="entry name" value="UDG"/>
    <property type="match status" value="1"/>
</dbReference>
<dbReference type="Gene3D" id="3.40.470.10">
    <property type="entry name" value="Uracil-DNA glycosylase-like domain"/>
    <property type="match status" value="1"/>
</dbReference>
<keyword evidence="5" id="KW-0004">4Fe-4S</keyword>
<gene>
    <name evidence="14" type="ORF">HE1_00695</name>
</gene>
<name>A0A023DY30_9PROT</name>
<keyword evidence="8" id="KW-0378">Hydrolase</keyword>
<keyword evidence="9" id="KW-0408">Iron</keyword>
<dbReference type="RefSeq" id="WP_006290202.1">
    <property type="nucleotide sequence ID" value="NZ_BAUP01000088.1"/>
</dbReference>
<protein>
    <recommendedName>
        <fullName evidence="4">Type-4 uracil-DNA glycosylase</fullName>
        <ecNumber evidence="3">3.2.2.27</ecNumber>
    </recommendedName>
</protein>
<dbReference type="GO" id="GO:0051539">
    <property type="term" value="F:4 iron, 4 sulfur cluster binding"/>
    <property type="evidence" value="ECO:0007669"/>
    <property type="project" value="UniProtKB-KW"/>
</dbReference>
<evidence type="ECO:0000256" key="10">
    <source>
        <dbReference type="ARBA" id="ARBA00023014"/>
    </source>
</evidence>
<dbReference type="GO" id="GO:0046872">
    <property type="term" value="F:metal ion binding"/>
    <property type="evidence" value="ECO:0007669"/>
    <property type="project" value="UniProtKB-KW"/>
</dbReference>
<dbReference type="STRING" id="1427503.HE1_00695"/>
<dbReference type="InterPro" id="IPR051536">
    <property type="entry name" value="UDG_Type-4/5"/>
</dbReference>
<dbReference type="PANTHER" id="PTHR33693:SF1">
    <property type="entry name" value="TYPE-4 URACIL-DNA GLYCOSYLASE"/>
    <property type="match status" value="1"/>
</dbReference>
<dbReference type="PANTHER" id="PTHR33693">
    <property type="entry name" value="TYPE-5 URACIL-DNA GLYCOSYLASE"/>
    <property type="match status" value="1"/>
</dbReference>
<dbReference type="EC" id="3.2.2.27" evidence="3"/>
<dbReference type="InterPro" id="IPR036895">
    <property type="entry name" value="Uracil-DNA_glycosylase-like_sf"/>
</dbReference>
<evidence type="ECO:0000256" key="11">
    <source>
        <dbReference type="ARBA" id="ARBA00023204"/>
    </source>
</evidence>
<feature type="coiled-coil region" evidence="12">
    <location>
        <begin position="55"/>
        <end position="82"/>
    </location>
</feature>
<dbReference type="GO" id="GO:0004844">
    <property type="term" value="F:uracil DNA N-glycosylase activity"/>
    <property type="evidence" value="ECO:0007669"/>
    <property type="project" value="UniProtKB-EC"/>
</dbReference>
<dbReference type="AlphaFoldDB" id="A0A023DY30"/>
<evidence type="ECO:0000256" key="8">
    <source>
        <dbReference type="ARBA" id="ARBA00022801"/>
    </source>
</evidence>
<feature type="domain" description="Uracil-DNA glycosylase-like" evidence="13">
    <location>
        <begin position="93"/>
        <end position="245"/>
    </location>
</feature>
<evidence type="ECO:0000256" key="12">
    <source>
        <dbReference type="SAM" id="Coils"/>
    </source>
</evidence>
<comment type="similarity">
    <text evidence="2">Belongs to the uracil-DNA glycosylase (UDG) superfamily. Type 4 (UDGa) family.</text>
</comment>
<organism evidence="14 15">
    <name type="scientific">Holospora elegans E1</name>
    <dbReference type="NCBI Taxonomy" id="1427503"/>
    <lineage>
        <taxon>Bacteria</taxon>
        <taxon>Pseudomonadati</taxon>
        <taxon>Pseudomonadota</taxon>
        <taxon>Alphaproteobacteria</taxon>
        <taxon>Holosporales</taxon>
        <taxon>Holosporaceae</taxon>
        <taxon>Holospora</taxon>
    </lineage>
</organism>
<dbReference type="CDD" id="cd10030">
    <property type="entry name" value="UDG-F4_TTUDGA_SPO1dp_like"/>
    <property type="match status" value="1"/>
</dbReference>
<proteinExistence type="inferred from homology"/>
<evidence type="ECO:0000256" key="5">
    <source>
        <dbReference type="ARBA" id="ARBA00022485"/>
    </source>
</evidence>
<evidence type="ECO:0000256" key="1">
    <source>
        <dbReference type="ARBA" id="ARBA00001400"/>
    </source>
</evidence>
<evidence type="ECO:0000256" key="4">
    <source>
        <dbReference type="ARBA" id="ARBA00019403"/>
    </source>
</evidence>
<keyword evidence="10" id="KW-0411">Iron-sulfur</keyword>
<evidence type="ECO:0000256" key="9">
    <source>
        <dbReference type="ARBA" id="ARBA00023004"/>
    </source>
</evidence>
<dbReference type="SMART" id="SM00986">
    <property type="entry name" value="UDG"/>
    <property type="match status" value="1"/>
</dbReference>
<evidence type="ECO:0000256" key="2">
    <source>
        <dbReference type="ARBA" id="ARBA00006521"/>
    </source>
</evidence>
<evidence type="ECO:0000256" key="3">
    <source>
        <dbReference type="ARBA" id="ARBA00012030"/>
    </source>
</evidence>
<sequence>MGSEIKTKSEKAFVDSSSALKVQAAALLLWYRLQGVRTACCLNKNKNSLKSSVCKDSASLSMNNLENALDALYQEIKAFEGCSLSKSCLNTVFSDGNPEASVMIVGEAPGAEEDRLAKPFVGLSGQLLDKMLSVLGWDRTSCYITNIVPWRPPFNRQPSPLEIEMCLPFVDRHIQIINPKILLCVGAVACKALLRSHDNVSVLQNSNLTYVSPIDQRSIPAFAFYHPAYLLRSPGQKRTVWRHMLRMKAFLLARSEYAGLCDQAI</sequence>
<dbReference type="SMART" id="SM00987">
    <property type="entry name" value="UreE_C"/>
    <property type="match status" value="1"/>
</dbReference>
<evidence type="ECO:0000313" key="14">
    <source>
        <dbReference type="EMBL" id="GAJ46363.1"/>
    </source>
</evidence>
<dbReference type="OrthoDB" id="5290748at2"/>
<keyword evidence="7" id="KW-0227">DNA damage</keyword>
<keyword evidence="15" id="KW-1185">Reference proteome</keyword>
<comment type="caution">
    <text evidence="14">The sequence shown here is derived from an EMBL/GenBank/DDBJ whole genome shotgun (WGS) entry which is preliminary data.</text>
</comment>
<dbReference type="SUPFAM" id="SSF52141">
    <property type="entry name" value="Uracil-DNA glycosylase-like"/>
    <property type="match status" value="1"/>
</dbReference>
<dbReference type="InterPro" id="IPR005273">
    <property type="entry name" value="Ura-DNA_glyco_family4"/>
</dbReference>
<evidence type="ECO:0000256" key="6">
    <source>
        <dbReference type="ARBA" id="ARBA00022723"/>
    </source>
</evidence>
<accession>A0A023DY30</accession>
<dbReference type="Proteomes" id="UP000024842">
    <property type="component" value="Unassembled WGS sequence"/>
</dbReference>
<dbReference type="InterPro" id="IPR005122">
    <property type="entry name" value="Uracil-DNA_glycosylase-like"/>
</dbReference>
<dbReference type="NCBIfam" id="TIGR00758">
    <property type="entry name" value="UDG_fam4"/>
    <property type="match status" value="1"/>
</dbReference>
<evidence type="ECO:0000259" key="13">
    <source>
        <dbReference type="SMART" id="SM00986"/>
    </source>
</evidence>
<keyword evidence="11" id="KW-0234">DNA repair</keyword>
<evidence type="ECO:0000313" key="15">
    <source>
        <dbReference type="Proteomes" id="UP000024842"/>
    </source>
</evidence>
<keyword evidence="6" id="KW-0479">Metal-binding</keyword>
<reference evidence="14 15" key="1">
    <citation type="journal article" date="2014" name="FEMS Microbiol. Lett.">
        <title>Draft genome sequences of three Holospora species (Holospora obtusa, Holospora undulata, and Holospora elegans), endonuclear symbiotic bacteria of the ciliate Paramecium caudatum.</title>
        <authorList>
            <person name="Dohra H."/>
            <person name="Tanaka K."/>
            <person name="Suzuki T."/>
            <person name="Fujishima M."/>
            <person name="Suzuki H."/>
        </authorList>
    </citation>
    <scope>NUCLEOTIDE SEQUENCE [LARGE SCALE GENOMIC DNA]</scope>
    <source>
        <strain evidence="14 15">E1</strain>
    </source>
</reference>
<comment type="catalytic activity">
    <reaction evidence="1">
        <text>Hydrolyzes single-stranded DNA or mismatched double-stranded DNA and polynucleotides, releasing free uracil.</text>
        <dbReference type="EC" id="3.2.2.27"/>
    </reaction>
</comment>